<dbReference type="eggNOG" id="KOG0800">
    <property type="taxonomic scope" value="Eukaryota"/>
</dbReference>
<reference evidence="11" key="2">
    <citation type="submission" date="2025-08" db="UniProtKB">
        <authorList>
            <consortium name="RefSeq"/>
        </authorList>
    </citation>
    <scope>IDENTIFICATION</scope>
    <source>
        <tissue evidence="11">Leaf</tissue>
    </source>
</reference>
<keyword evidence="4" id="KW-0479">Metal-binding</keyword>
<evidence type="ECO:0000256" key="6">
    <source>
        <dbReference type="ARBA" id="ARBA00022786"/>
    </source>
</evidence>
<name>A0A1U7VGC1_NICSY</name>
<dbReference type="Pfam" id="PF17123">
    <property type="entry name" value="zf-RING_11"/>
    <property type="match status" value="1"/>
</dbReference>
<dbReference type="AlphaFoldDB" id="A0A1U7VGC1"/>
<dbReference type="GO" id="GO:0005634">
    <property type="term" value="C:nucleus"/>
    <property type="evidence" value="ECO:0007669"/>
    <property type="project" value="TreeGrafter"/>
</dbReference>
<dbReference type="PROSITE" id="PS50089">
    <property type="entry name" value="ZF_RING_2"/>
    <property type="match status" value="1"/>
</dbReference>
<dbReference type="PANTHER" id="PTHR22937">
    <property type="entry name" value="E3 UBIQUITIN-PROTEIN LIGASE RNF165"/>
    <property type="match status" value="1"/>
</dbReference>
<evidence type="ECO:0000256" key="8">
    <source>
        <dbReference type="PROSITE-ProRule" id="PRU00175"/>
    </source>
</evidence>
<protein>
    <recommendedName>
        <fullName evidence="2">RING-type E3 ubiquitin transferase</fullName>
        <ecNumber evidence="2">2.3.2.27</ecNumber>
    </recommendedName>
</protein>
<dbReference type="GO" id="GO:0008270">
    <property type="term" value="F:zinc ion binding"/>
    <property type="evidence" value="ECO:0007669"/>
    <property type="project" value="UniProtKB-KW"/>
</dbReference>
<dbReference type="RefSeq" id="XP_009760895.1">
    <property type="nucleotide sequence ID" value="XM_009762593.1"/>
</dbReference>
<evidence type="ECO:0000256" key="4">
    <source>
        <dbReference type="ARBA" id="ARBA00022723"/>
    </source>
</evidence>
<dbReference type="InterPro" id="IPR001841">
    <property type="entry name" value="Znf_RING"/>
</dbReference>
<dbReference type="SUPFAM" id="SSF57850">
    <property type="entry name" value="RING/U-box"/>
    <property type="match status" value="1"/>
</dbReference>
<dbReference type="InterPro" id="IPR013083">
    <property type="entry name" value="Znf_RING/FYVE/PHD"/>
</dbReference>
<sequence>MSQDYQSPYFATRTLPPDVFYLHRMNQQQPRIARKTQLILDHDINYSDEIDELVDHDMFHYLEPPTYYYAHCVKDQLRRRNAVVLPAHEEIVEEEEEEEEDEFEDEEIVEEEEEEKFEVEISSYNAFALDIDEEEEQEVCAICLLEYKDENIVRTLQCGHEFHAGCVNNNNRLSHR</sequence>
<comment type="catalytic activity">
    <reaction evidence="1">
        <text>S-ubiquitinyl-[E2 ubiquitin-conjugating enzyme]-L-cysteine + [acceptor protein]-L-lysine = [E2 ubiquitin-conjugating enzyme]-L-cysteine + N(6)-ubiquitinyl-[acceptor protein]-L-lysine.</text>
        <dbReference type="EC" id="2.3.2.27"/>
    </reaction>
</comment>
<keyword evidence="3" id="KW-0808">Transferase</keyword>
<dbReference type="InterPro" id="IPR045191">
    <property type="entry name" value="MBR1/2-like"/>
</dbReference>
<keyword evidence="10" id="KW-1185">Reference proteome</keyword>
<organism evidence="10 11">
    <name type="scientific">Nicotiana sylvestris</name>
    <name type="common">Wood tobacco</name>
    <name type="synonym">South American tobacco</name>
    <dbReference type="NCBI Taxonomy" id="4096"/>
    <lineage>
        <taxon>Eukaryota</taxon>
        <taxon>Viridiplantae</taxon>
        <taxon>Streptophyta</taxon>
        <taxon>Embryophyta</taxon>
        <taxon>Tracheophyta</taxon>
        <taxon>Spermatophyta</taxon>
        <taxon>Magnoliopsida</taxon>
        <taxon>eudicotyledons</taxon>
        <taxon>Gunneridae</taxon>
        <taxon>Pentapetalae</taxon>
        <taxon>asterids</taxon>
        <taxon>lamiids</taxon>
        <taxon>Solanales</taxon>
        <taxon>Solanaceae</taxon>
        <taxon>Nicotianoideae</taxon>
        <taxon>Nicotianeae</taxon>
        <taxon>Nicotiana</taxon>
    </lineage>
</organism>
<proteinExistence type="predicted"/>
<evidence type="ECO:0000313" key="10">
    <source>
        <dbReference type="Proteomes" id="UP000189701"/>
    </source>
</evidence>
<keyword evidence="5 8" id="KW-0863">Zinc-finger</keyword>
<dbReference type="PANTHER" id="PTHR22937:SF156">
    <property type="entry name" value="RING-TYPE E3 UBIQUITIN TRANSFERASE"/>
    <property type="match status" value="1"/>
</dbReference>
<evidence type="ECO:0000313" key="11">
    <source>
        <dbReference type="RefSeq" id="XP_009760895.1"/>
    </source>
</evidence>
<dbReference type="OrthoDB" id="1305789at2759"/>
<feature type="domain" description="RING-type" evidence="9">
    <location>
        <begin position="140"/>
        <end position="169"/>
    </location>
</feature>
<dbReference type="Gene3D" id="3.30.40.10">
    <property type="entry name" value="Zinc/RING finger domain, C3HC4 (zinc finger)"/>
    <property type="match status" value="1"/>
</dbReference>
<reference evidence="10" key="1">
    <citation type="journal article" date="2013" name="Genome Biol.">
        <title>Reference genomes and transcriptomes of Nicotiana sylvestris and Nicotiana tomentosiformis.</title>
        <authorList>
            <person name="Sierro N."/>
            <person name="Battey J.N."/>
            <person name="Ouadi S."/>
            <person name="Bovet L."/>
            <person name="Goepfert S."/>
            <person name="Bakaher N."/>
            <person name="Peitsch M.C."/>
            <person name="Ivanov N.V."/>
        </authorList>
    </citation>
    <scope>NUCLEOTIDE SEQUENCE [LARGE SCALE GENOMIC DNA]</scope>
</reference>
<evidence type="ECO:0000256" key="2">
    <source>
        <dbReference type="ARBA" id="ARBA00012483"/>
    </source>
</evidence>
<gene>
    <name evidence="11" type="primary">LOC104213158</name>
</gene>
<dbReference type="GO" id="GO:0061630">
    <property type="term" value="F:ubiquitin protein ligase activity"/>
    <property type="evidence" value="ECO:0007669"/>
    <property type="project" value="UniProtKB-EC"/>
</dbReference>
<evidence type="ECO:0000256" key="3">
    <source>
        <dbReference type="ARBA" id="ARBA00022679"/>
    </source>
</evidence>
<dbReference type="Proteomes" id="UP000189701">
    <property type="component" value="Unplaced"/>
</dbReference>
<evidence type="ECO:0000256" key="1">
    <source>
        <dbReference type="ARBA" id="ARBA00000900"/>
    </source>
</evidence>
<evidence type="ECO:0000259" key="9">
    <source>
        <dbReference type="PROSITE" id="PS50089"/>
    </source>
</evidence>
<keyword evidence="7" id="KW-0862">Zinc</keyword>
<dbReference type="EC" id="2.3.2.27" evidence="2"/>
<evidence type="ECO:0000256" key="7">
    <source>
        <dbReference type="ARBA" id="ARBA00022833"/>
    </source>
</evidence>
<accession>A0A1U7VGC1</accession>
<keyword evidence="6" id="KW-0833">Ubl conjugation pathway</keyword>
<evidence type="ECO:0000256" key="5">
    <source>
        <dbReference type="ARBA" id="ARBA00022771"/>
    </source>
</evidence>